<keyword evidence="2" id="KW-1185">Reference proteome</keyword>
<dbReference type="PANTHER" id="PTHR31902">
    <property type="entry name" value="ACTIN PATCHES DISTAL PROTEIN 1"/>
    <property type="match status" value="1"/>
</dbReference>
<dbReference type="PIRSF" id="PIRSF035042">
    <property type="entry name" value="UCP035042_thirdx"/>
    <property type="match status" value="1"/>
</dbReference>
<dbReference type="PANTHER" id="PTHR31902:SF22">
    <property type="entry name" value="SLL1203 PROTEIN"/>
    <property type="match status" value="1"/>
</dbReference>
<dbReference type="CDD" id="cd03062">
    <property type="entry name" value="TRX_Fd_Sucrase"/>
    <property type="match status" value="1"/>
</dbReference>
<evidence type="ECO:0008006" key="3">
    <source>
        <dbReference type="Google" id="ProtNLM"/>
    </source>
</evidence>
<dbReference type="Proteomes" id="UP000053051">
    <property type="component" value="Unassembled WGS sequence"/>
</dbReference>
<dbReference type="AlphaFoldDB" id="M1X1K4"/>
<evidence type="ECO:0000313" key="2">
    <source>
        <dbReference type="Proteomes" id="UP000053051"/>
    </source>
</evidence>
<proteinExistence type="predicted"/>
<evidence type="ECO:0000313" key="1">
    <source>
        <dbReference type="EMBL" id="CCH68268.1"/>
    </source>
</evidence>
<name>M1X1K4_9NOST</name>
<gene>
    <name evidence="1" type="ORF">RINTHH_21130</name>
</gene>
<dbReference type="InterPro" id="IPR009737">
    <property type="entry name" value="Aim32/Apd1-like"/>
</dbReference>
<reference evidence="1 2" key="1">
    <citation type="submission" date="2012-05" db="EMBL/GenBank/DDBJ databases">
        <authorList>
            <person name="Hilton J."/>
        </authorList>
    </citation>
    <scope>NUCLEOTIDE SEQUENCE [LARGE SCALE GENOMIC DNA]</scope>
    <source>
        <strain evidence="1 2">HH01</strain>
    </source>
</reference>
<protein>
    <recommendedName>
        <fullName evidence="3">Sucraseferredoxin family protein</fullName>
    </recommendedName>
</protein>
<dbReference type="InterPro" id="IPR010350">
    <property type="entry name" value="Aim32/Apd1-like_bac"/>
</dbReference>
<dbReference type="EMBL" id="CAIY01000085">
    <property type="protein sequence ID" value="CCH68268.1"/>
    <property type="molecule type" value="Genomic_DNA"/>
</dbReference>
<organism evidence="1 2">
    <name type="scientific">Richelia intracellularis HH01</name>
    <dbReference type="NCBI Taxonomy" id="1165094"/>
    <lineage>
        <taxon>Bacteria</taxon>
        <taxon>Bacillati</taxon>
        <taxon>Cyanobacteriota</taxon>
        <taxon>Cyanophyceae</taxon>
        <taxon>Nostocales</taxon>
        <taxon>Nostocaceae</taxon>
        <taxon>Richelia</taxon>
    </lineage>
</organism>
<dbReference type="STRING" id="1165094.RINTHH_21130"/>
<dbReference type="RefSeq" id="WP_008235772.1">
    <property type="nucleotide sequence ID" value="NZ_CAIY01000085.1"/>
</dbReference>
<comment type="caution">
    <text evidence="1">The sequence shown here is derived from an EMBL/GenBank/DDBJ whole genome shotgun (WGS) entry which is preliminary data.</text>
</comment>
<dbReference type="InterPro" id="IPR036249">
    <property type="entry name" value="Thioredoxin-like_sf"/>
</dbReference>
<dbReference type="OrthoDB" id="3399139at2"/>
<reference evidence="2" key="2">
    <citation type="submission" date="2016-01" db="EMBL/GenBank/DDBJ databases">
        <title>Diatom-associated endosymboitic cyanobacterium lacks core nitrogen metabolism enzymes.</title>
        <authorList>
            <person name="Hilton J.A."/>
            <person name="Foster R.A."/>
            <person name="Tripp H.J."/>
            <person name="Carter B.J."/>
            <person name="Zehr J.P."/>
            <person name="Villareal T.A."/>
        </authorList>
    </citation>
    <scope>NUCLEOTIDE SEQUENCE [LARGE SCALE GENOMIC DNA]</scope>
    <source>
        <strain evidence="2">HH01</strain>
    </source>
</reference>
<dbReference type="Pfam" id="PF06999">
    <property type="entry name" value="Suc_Fer-like"/>
    <property type="match status" value="1"/>
</dbReference>
<dbReference type="Gene3D" id="3.40.30.10">
    <property type="entry name" value="Glutaredoxin"/>
    <property type="match status" value="1"/>
</dbReference>
<accession>M1X1K4</accession>
<sequence length="326" mass="37773">MSTFFCSDNSRKLGEEIIGTASNCETYILIECSPPWHNQALNSRLIPDNLRQLIADIKSTRISVTFLLIANDISHKKYETTLLIYQKKSGISNGFRQQEFRLDNIEQVATTVRKLLWSKLSDVEPEIPRKRDILICTHGSHDQCCARYGNRLYFYLQDKLIPNLGLENIRLWRSSHFGGHRFAPTMIDLPEGRYYGNISAELCPSILTRKGDIKVLRQMYRGWGILSTPIQVLESELMVQHGWKWFDNKVATKIIEKNTDNSKLQVEFVVEEPYGYVYNYHASIVRSEYKSIKLKSSCNAKEELICHKYIVENLYLKSQLVINHTA</sequence>
<dbReference type="SUPFAM" id="SSF52833">
    <property type="entry name" value="Thioredoxin-like"/>
    <property type="match status" value="1"/>
</dbReference>